<feature type="domain" description="Asl1-like glycosyl hydrolase catalytic" evidence="2">
    <location>
        <begin position="56"/>
        <end position="194"/>
    </location>
</feature>
<protein>
    <recommendedName>
        <fullName evidence="2">Asl1-like glycosyl hydrolase catalytic domain-containing protein</fullName>
    </recommendedName>
</protein>
<dbReference type="Gene3D" id="3.20.20.80">
    <property type="entry name" value="Glycosidases"/>
    <property type="match status" value="1"/>
</dbReference>
<dbReference type="PANTHER" id="PTHR34154">
    <property type="entry name" value="ALKALI-SENSITIVE LINKAGE PROTEIN 1"/>
    <property type="match status" value="1"/>
</dbReference>
<feature type="chain" id="PRO_5040235684" description="Asl1-like glycosyl hydrolase catalytic domain-containing protein" evidence="1">
    <location>
        <begin position="22"/>
        <end position="195"/>
    </location>
</feature>
<name>A0A9N9Q677_9HELO</name>
<sequence>MFSRLFFISCFLLGVLHVVLATTIHRPPYDPSKNKRGLTFSTPTTWIQGFCGDGCLTYIPMLWGASPGNVNGWKKRAQDSINKGANHILGFNEPDLCFITGTYTQACMTPQDAANAWRQHIQPLGKQAWLVSPAITNADGSFKWLRDFLAACHDCQVDTIAVNWYDTANNFGYLQSFLQSLKSIIGNKNIWLTEV</sequence>
<dbReference type="SUPFAM" id="SSF51445">
    <property type="entry name" value="(Trans)glycosidases"/>
    <property type="match status" value="1"/>
</dbReference>
<dbReference type="InterPro" id="IPR024655">
    <property type="entry name" value="Asl1_glyco_hydro_catalytic"/>
</dbReference>
<reference evidence="3" key="1">
    <citation type="submission" date="2021-07" db="EMBL/GenBank/DDBJ databases">
        <authorList>
            <person name="Durling M."/>
        </authorList>
    </citation>
    <scope>NUCLEOTIDE SEQUENCE</scope>
</reference>
<dbReference type="Pfam" id="PF11790">
    <property type="entry name" value="Glyco_hydro_cc"/>
    <property type="match status" value="1"/>
</dbReference>
<keyword evidence="1" id="KW-0732">Signal</keyword>
<dbReference type="Proteomes" id="UP000701801">
    <property type="component" value="Unassembled WGS sequence"/>
</dbReference>
<dbReference type="GO" id="GO:0071966">
    <property type="term" value="P:fungal-type cell wall polysaccharide metabolic process"/>
    <property type="evidence" value="ECO:0007669"/>
    <property type="project" value="TreeGrafter"/>
</dbReference>
<dbReference type="InterPro" id="IPR053183">
    <property type="entry name" value="ASL1"/>
</dbReference>
<dbReference type="EMBL" id="CAJVRM010000164">
    <property type="protein sequence ID" value="CAG8976172.1"/>
    <property type="molecule type" value="Genomic_DNA"/>
</dbReference>
<dbReference type="AlphaFoldDB" id="A0A9N9Q677"/>
<gene>
    <name evidence="3" type="ORF">HYALB_00010430</name>
</gene>
<dbReference type="InterPro" id="IPR017853">
    <property type="entry name" value="GH"/>
</dbReference>
<organism evidence="3 4">
    <name type="scientific">Hymenoscyphus albidus</name>
    <dbReference type="NCBI Taxonomy" id="595503"/>
    <lineage>
        <taxon>Eukaryota</taxon>
        <taxon>Fungi</taxon>
        <taxon>Dikarya</taxon>
        <taxon>Ascomycota</taxon>
        <taxon>Pezizomycotina</taxon>
        <taxon>Leotiomycetes</taxon>
        <taxon>Helotiales</taxon>
        <taxon>Helotiaceae</taxon>
        <taxon>Hymenoscyphus</taxon>
    </lineage>
</organism>
<dbReference type="OrthoDB" id="5985073at2759"/>
<accession>A0A9N9Q677</accession>
<keyword evidence="4" id="KW-1185">Reference proteome</keyword>
<comment type="caution">
    <text evidence="3">The sequence shown here is derived from an EMBL/GenBank/DDBJ whole genome shotgun (WGS) entry which is preliminary data.</text>
</comment>
<evidence type="ECO:0000256" key="1">
    <source>
        <dbReference type="SAM" id="SignalP"/>
    </source>
</evidence>
<evidence type="ECO:0000313" key="4">
    <source>
        <dbReference type="Proteomes" id="UP000701801"/>
    </source>
</evidence>
<proteinExistence type="predicted"/>
<dbReference type="PANTHER" id="PTHR34154:SF3">
    <property type="entry name" value="ALKALI-SENSITIVE LINKAGE PROTEIN 1"/>
    <property type="match status" value="1"/>
</dbReference>
<dbReference type="GO" id="GO:0009277">
    <property type="term" value="C:fungal-type cell wall"/>
    <property type="evidence" value="ECO:0007669"/>
    <property type="project" value="TreeGrafter"/>
</dbReference>
<evidence type="ECO:0000259" key="2">
    <source>
        <dbReference type="Pfam" id="PF11790"/>
    </source>
</evidence>
<feature type="signal peptide" evidence="1">
    <location>
        <begin position="1"/>
        <end position="21"/>
    </location>
</feature>
<evidence type="ECO:0000313" key="3">
    <source>
        <dbReference type="EMBL" id="CAG8976172.1"/>
    </source>
</evidence>